<keyword evidence="2" id="KW-1185">Reference proteome</keyword>
<reference evidence="1 2" key="1">
    <citation type="submission" date="2023-08" db="EMBL/GenBank/DDBJ databases">
        <title>Pleionea litopenaei sp. nov., isolated from stomach of juvenile Litopenaeus vannamei.</title>
        <authorList>
            <person name="Rho A.M."/>
            <person name="Hwang C.Y."/>
        </authorList>
    </citation>
    <scope>NUCLEOTIDE SEQUENCE [LARGE SCALE GENOMIC DNA]</scope>
    <source>
        <strain evidence="1 2">HL-JVS1</strain>
    </source>
</reference>
<protein>
    <submittedName>
        <fullName evidence="1">Uncharacterized protein</fullName>
    </submittedName>
</protein>
<evidence type="ECO:0000313" key="2">
    <source>
        <dbReference type="Proteomes" id="UP001239782"/>
    </source>
</evidence>
<sequence length="94" mass="10441">MTNRNYTSVNKPKLSINKLSLRLGNENARGVDNSSLNLSKRMLGKLACELASRNVERNINLGEISLKLTVDHGVSEHQIIQAIVESLVDKVLKE</sequence>
<dbReference type="RefSeq" id="WP_309202962.1">
    <property type="nucleotide sequence ID" value="NZ_CP133548.1"/>
</dbReference>
<name>A0AA51RUF7_9GAMM</name>
<evidence type="ECO:0000313" key="1">
    <source>
        <dbReference type="EMBL" id="WMS87807.1"/>
    </source>
</evidence>
<dbReference type="KEGG" id="plei:Q9312_02505"/>
<gene>
    <name evidence="1" type="ORF">Q9312_02505</name>
</gene>
<organism evidence="1 2">
    <name type="scientific">Pleionea litopenaei</name>
    <dbReference type="NCBI Taxonomy" id="3070815"/>
    <lineage>
        <taxon>Bacteria</taxon>
        <taxon>Pseudomonadati</taxon>
        <taxon>Pseudomonadota</taxon>
        <taxon>Gammaproteobacteria</taxon>
        <taxon>Oceanospirillales</taxon>
        <taxon>Pleioneaceae</taxon>
        <taxon>Pleionea</taxon>
    </lineage>
</organism>
<proteinExistence type="predicted"/>
<dbReference type="EMBL" id="CP133548">
    <property type="protein sequence ID" value="WMS87807.1"/>
    <property type="molecule type" value="Genomic_DNA"/>
</dbReference>
<dbReference type="AlphaFoldDB" id="A0AA51RUF7"/>
<accession>A0AA51RUF7</accession>
<dbReference type="Proteomes" id="UP001239782">
    <property type="component" value="Chromosome"/>
</dbReference>